<evidence type="ECO:0000313" key="2">
    <source>
        <dbReference type="EMBL" id="CAF1308305.1"/>
    </source>
</evidence>
<dbReference type="EMBL" id="CAJNOL010001189">
    <property type="protein sequence ID" value="CAF1308305.1"/>
    <property type="molecule type" value="Genomic_DNA"/>
</dbReference>
<evidence type="ECO:0000313" key="4">
    <source>
        <dbReference type="Proteomes" id="UP000663870"/>
    </source>
</evidence>
<proteinExistence type="predicted"/>
<dbReference type="AlphaFoldDB" id="A0A814PCT8"/>
<gene>
    <name evidence="2" type="ORF">JXQ802_LOCUS29875</name>
    <name evidence="1" type="ORF">PYM288_LOCUS19774</name>
</gene>
<evidence type="ECO:0000313" key="1">
    <source>
        <dbReference type="EMBL" id="CAF1102926.1"/>
    </source>
</evidence>
<dbReference type="EMBL" id="CAJNOH010000682">
    <property type="protein sequence ID" value="CAF1102926.1"/>
    <property type="molecule type" value="Genomic_DNA"/>
</dbReference>
<comment type="caution">
    <text evidence="1">The sequence shown here is derived from an EMBL/GenBank/DDBJ whole genome shotgun (WGS) entry which is preliminary data.</text>
</comment>
<evidence type="ECO:0000313" key="3">
    <source>
        <dbReference type="Proteomes" id="UP000663854"/>
    </source>
</evidence>
<reference evidence="1" key="1">
    <citation type="submission" date="2021-02" db="EMBL/GenBank/DDBJ databases">
        <authorList>
            <person name="Nowell W R."/>
        </authorList>
    </citation>
    <scope>NUCLEOTIDE SEQUENCE</scope>
</reference>
<organism evidence="1 3">
    <name type="scientific">Rotaria sordida</name>
    <dbReference type="NCBI Taxonomy" id="392033"/>
    <lineage>
        <taxon>Eukaryota</taxon>
        <taxon>Metazoa</taxon>
        <taxon>Spiralia</taxon>
        <taxon>Gnathifera</taxon>
        <taxon>Rotifera</taxon>
        <taxon>Eurotatoria</taxon>
        <taxon>Bdelloidea</taxon>
        <taxon>Philodinida</taxon>
        <taxon>Philodinidae</taxon>
        <taxon>Rotaria</taxon>
    </lineage>
</organism>
<dbReference type="Proteomes" id="UP000663854">
    <property type="component" value="Unassembled WGS sequence"/>
</dbReference>
<accession>A0A814PCT8</accession>
<dbReference type="Proteomes" id="UP000663870">
    <property type="component" value="Unassembled WGS sequence"/>
</dbReference>
<protein>
    <submittedName>
        <fullName evidence="1">Uncharacterized protein</fullName>
    </submittedName>
</protein>
<sequence length="113" mass="13386">MDSSIKNESRIAYCNGRACPLCHKCLDWYFEAENHRDCDYDNRSYAHHLGPLVSPLYRWRRRVDATCGYRSYPHYVHYATYHGSCPYNCRPSAPHHSLLAIHEPPICHYKREN</sequence>
<keyword evidence="4" id="KW-1185">Reference proteome</keyword>
<name>A0A814PCT8_9BILA</name>